<accession>A0A0A8J8K7</accession>
<dbReference type="CDD" id="cd03801">
    <property type="entry name" value="GT4_PimA-like"/>
    <property type="match status" value="1"/>
</dbReference>
<dbReference type="Gene3D" id="3.40.50.2000">
    <property type="entry name" value="Glycogen Phosphorylase B"/>
    <property type="match status" value="2"/>
</dbReference>
<sequence>MKKTIFVDHTSRIGGAQLSLFDIALYLKENSSVLLFGDGAFYKMLQDKNVDVKLYDLEKILYPLKRDVSILKVCKSAFSLALRLFTIRKLLKQYDIVYTNSFKSYVISSLSLLGIKRKVILHLRDALTKDNFSPIVIKTVINFTKIFHTNVIANSSYTKECFVSSGGNSKQCTVILNAVNSNEFLDISEIDFHGEYLNILSLGRISPWKGQHIVIEAIKDLEFVKLRIVGSANFGEDDYFNYLKKLVSDYNLQHRVEFCPFSLDIKDHLSWCSVFIHSSTSPEPFGRVVVEGMLAGRVVIATDSGGVPEIINNESYGILVPPGDITRLNKAINDIYLDKDKYKIVANKGKEKAIKDFSLPVLYTNITSYLNNLK</sequence>
<feature type="domain" description="Glycosyl transferase family 1" evidence="1">
    <location>
        <begin position="195"/>
        <end position="351"/>
    </location>
</feature>
<dbReference type="InterPro" id="IPR001296">
    <property type="entry name" value="Glyco_trans_1"/>
</dbReference>
<dbReference type="EMBL" id="AB897511">
    <property type="protein sequence ID" value="BAQ02766.1"/>
    <property type="molecule type" value="Genomic_DNA"/>
</dbReference>
<reference evidence="2" key="1">
    <citation type="submission" date="2013-12" db="EMBL/GenBank/DDBJ databases">
        <authorList>
            <person name="Pan Y."/>
        </authorList>
    </citation>
    <scope>NUCLEOTIDE SEQUENCE</scope>
    <source>
        <strain evidence="2">NCTC 8172</strain>
    </source>
</reference>
<protein>
    <submittedName>
        <fullName evidence="2">Glycosyltransferase</fullName>
    </submittedName>
</protein>
<reference evidence="2" key="2">
    <citation type="journal article" date="2014" name="Antimicrob. Agents Chemother.">
        <title>Identification of capsular types in carbapenem-resistant Klebsiella pneumoniae strains by wzc sequencing and implications in capsule depolymerase treatment.</title>
        <authorList>
            <person name="Pan Y.-J."/>
            <person name="Lin T.-L."/>
            <person name="Lin Y.-T."/>
            <person name="Su P.-A."/>
            <person name="Chen C.-T."/>
            <person name="Hsieh P.-F."/>
            <person name="Hsu C.-R."/>
            <person name="Chen C.-C."/>
            <person name="Hsieh Y.-C."/>
            <person name="Wang J.-T."/>
        </authorList>
    </citation>
    <scope>NUCLEOTIDE SEQUENCE</scope>
    <source>
        <strain evidence="2">NCTC 8172</strain>
    </source>
</reference>
<dbReference type="AlphaFoldDB" id="A0A0A8J8K7"/>
<dbReference type="Pfam" id="PF00534">
    <property type="entry name" value="Glycos_transf_1"/>
    <property type="match status" value="1"/>
</dbReference>
<proteinExistence type="predicted"/>
<name>A0A0A8J8K7_KLEPN</name>
<dbReference type="GO" id="GO:0016757">
    <property type="term" value="F:glycosyltransferase activity"/>
    <property type="evidence" value="ECO:0007669"/>
    <property type="project" value="InterPro"/>
</dbReference>
<dbReference type="GO" id="GO:1901135">
    <property type="term" value="P:carbohydrate derivative metabolic process"/>
    <property type="evidence" value="ECO:0007669"/>
    <property type="project" value="UniProtKB-ARBA"/>
</dbReference>
<dbReference type="RefSeq" id="WP_075395067.1">
    <property type="nucleotide sequence ID" value="NZ_CABWWU010000004.1"/>
</dbReference>
<dbReference type="SUPFAM" id="SSF53756">
    <property type="entry name" value="UDP-Glycosyltransferase/glycogen phosphorylase"/>
    <property type="match status" value="1"/>
</dbReference>
<evidence type="ECO:0000259" key="1">
    <source>
        <dbReference type="Pfam" id="PF00534"/>
    </source>
</evidence>
<organism evidence="2">
    <name type="scientific">Klebsiella pneumoniae</name>
    <dbReference type="NCBI Taxonomy" id="573"/>
    <lineage>
        <taxon>Bacteria</taxon>
        <taxon>Pseudomonadati</taxon>
        <taxon>Pseudomonadota</taxon>
        <taxon>Gammaproteobacteria</taxon>
        <taxon>Enterobacterales</taxon>
        <taxon>Enterobacteriaceae</taxon>
        <taxon>Klebsiella/Raoultella group</taxon>
        <taxon>Klebsiella</taxon>
        <taxon>Klebsiella pneumoniae complex</taxon>
    </lineage>
</organism>
<dbReference type="PANTHER" id="PTHR12526:SF627">
    <property type="entry name" value="D-RHAMNOSYLTRANSFERASE WBPZ"/>
    <property type="match status" value="1"/>
</dbReference>
<keyword evidence="2" id="KW-0808">Transferase</keyword>
<evidence type="ECO:0000313" key="2">
    <source>
        <dbReference type="EMBL" id="BAQ02766.1"/>
    </source>
</evidence>
<dbReference type="PANTHER" id="PTHR12526">
    <property type="entry name" value="GLYCOSYLTRANSFERASE"/>
    <property type="match status" value="1"/>
</dbReference>